<comment type="caution">
    <text evidence="2">The sequence shown here is derived from an EMBL/GenBank/DDBJ whole genome shotgun (WGS) entry which is preliminary data.</text>
</comment>
<reference evidence="2 3" key="1">
    <citation type="submission" date="2015-01" db="EMBL/GenBank/DDBJ databases">
        <title>Evolution of Trichinella species and genotypes.</title>
        <authorList>
            <person name="Korhonen P.K."/>
            <person name="Edoardo P."/>
            <person name="Giuseppe L.R."/>
            <person name="Gasser R.B."/>
        </authorList>
    </citation>
    <scope>NUCLEOTIDE SEQUENCE [LARGE SCALE GENOMIC DNA]</scope>
    <source>
        <strain evidence="2">ISS1029</strain>
    </source>
</reference>
<keyword evidence="1" id="KW-1133">Transmembrane helix</keyword>
<keyword evidence="1" id="KW-0472">Membrane</keyword>
<evidence type="ECO:0000256" key="1">
    <source>
        <dbReference type="SAM" id="Phobius"/>
    </source>
</evidence>
<dbReference type="AlphaFoldDB" id="A0A0V1GC04"/>
<sequence>MTKGEKYVIRGAAYTVQEQQVAWLTSVSIVLYIFLHIVHIVL</sequence>
<gene>
    <name evidence="2" type="ORF">T11_7720</name>
</gene>
<organism evidence="2 3">
    <name type="scientific">Trichinella zimbabwensis</name>
    <dbReference type="NCBI Taxonomy" id="268475"/>
    <lineage>
        <taxon>Eukaryota</taxon>
        <taxon>Metazoa</taxon>
        <taxon>Ecdysozoa</taxon>
        <taxon>Nematoda</taxon>
        <taxon>Enoplea</taxon>
        <taxon>Dorylaimia</taxon>
        <taxon>Trichinellida</taxon>
        <taxon>Trichinellidae</taxon>
        <taxon>Trichinella</taxon>
    </lineage>
</organism>
<protein>
    <submittedName>
        <fullName evidence="2">Uncharacterized protein</fullName>
    </submittedName>
</protein>
<evidence type="ECO:0000313" key="2">
    <source>
        <dbReference type="EMBL" id="KRY95618.1"/>
    </source>
</evidence>
<accession>A0A0V1GC04</accession>
<dbReference type="Proteomes" id="UP000055024">
    <property type="component" value="Unassembled WGS sequence"/>
</dbReference>
<evidence type="ECO:0000313" key="3">
    <source>
        <dbReference type="Proteomes" id="UP000055024"/>
    </source>
</evidence>
<keyword evidence="3" id="KW-1185">Reference proteome</keyword>
<name>A0A0V1GC04_9BILA</name>
<proteinExistence type="predicted"/>
<feature type="transmembrane region" description="Helical" evidence="1">
    <location>
        <begin position="21"/>
        <end position="41"/>
    </location>
</feature>
<dbReference type="EMBL" id="JYDP01003603">
    <property type="protein sequence ID" value="KRY95618.1"/>
    <property type="molecule type" value="Genomic_DNA"/>
</dbReference>
<keyword evidence="1" id="KW-0812">Transmembrane</keyword>